<proteinExistence type="predicted"/>
<feature type="region of interest" description="Disordered" evidence="4">
    <location>
        <begin position="30"/>
        <end position="49"/>
    </location>
</feature>
<dbReference type="SMART" id="SM01328">
    <property type="entry name" value="zf-3CxxC"/>
    <property type="match status" value="1"/>
</dbReference>
<dbReference type="EMBL" id="JAAAUY010000875">
    <property type="protein sequence ID" value="KAF9325766.1"/>
    <property type="molecule type" value="Genomic_DNA"/>
</dbReference>
<dbReference type="Pfam" id="PF13695">
    <property type="entry name" value="Zn_ribbon_3CxxC"/>
    <property type="match status" value="1"/>
</dbReference>
<keyword evidence="2" id="KW-0863">Zinc-finger</keyword>
<evidence type="ECO:0000259" key="5">
    <source>
        <dbReference type="SMART" id="SM01328"/>
    </source>
</evidence>
<accession>A0A9P5SCV2</accession>
<keyword evidence="3" id="KW-0862">Zinc</keyword>
<gene>
    <name evidence="6" type="ORF">BG006_010761</name>
</gene>
<evidence type="ECO:0000256" key="3">
    <source>
        <dbReference type="ARBA" id="ARBA00022833"/>
    </source>
</evidence>
<evidence type="ECO:0000313" key="6">
    <source>
        <dbReference type="EMBL" id="KAF9325766.1"/>
    </source>
</evidence>
<evidence type="ECO:0000313" key="7">
    <source>
        <dbReference type="Proteomes" id="UP000696485"/>
    </source>
</evidence>
<organism evidence="6 7">
    <name type="scientific">Podila minutissima</name>
    <dbReference type="NCBI Taxonomy" id="64525"/>
    <lineage>
        <taxon>Eukaryota</taxon>
        <taxon>Fungi</taxon>
        <taxon>Fungi incertae sedis</taxon>
        <taxon>Mucoromycota</taxon>
        <taxon>Mortierellomycotina</taxon>
        <taxon>Mortierellomycetes</taxon>
        <taxon>Mortierellales</taxon>
        <taxon>Mortierellaceae</taxon>
        <taxon>Podila</taxon>
    </lineage>
</organism>
<keyword evidence="1" id="KW-0479">Metal-binding</keyword>
<protein>
    <recommendedName>
        <fullName evidence="5">3CxxC-type domain-containing protein</fullName>
    </recommendedName>
</protein>
<dbReference type="AlphaFoldDB" id="A0A9P5SCV2"/>
<evidence type="ECO:0000256" key="4">
    <source>
        <dbReference type="SAM" id="MobiDB-lite"/>
    </source>
</evidence>
<dbReference type="GO" id="GO:0008270">
    <property type="term" value="F:zinc ion binding"/>
    <property type="evidence" value="ECO:0007669"/>
    <property type="project" value="UniProtKB-KW"/>
</dbReference>
<evidence type="ECO:0000256" key="2">
    <source>
        <dbReference type="ARBA" id="ARBA00022771"/>
    </source>
</evidence>
<reference evidence="6" key="1">
    <citation type="journal article" date="2020" name="Fungal Divers.">
        <title>Resolving the Mortierellaceae phylogeny through synthesis of multi-gene phylogenetics and phylogenomics.</title>
        <authorList>
            <person name="Vandepol N."/>
            <person name="Liber J."/>
            <person name="Desiro A."/>
            <person name="Na H."/>
            <person name="Kennedy M."/>
            <person name="Barry K."/>
            <person name="Grigoriev I.V."/>
            <person name="Miller A.N."/>
            <person name="O'Donnell K."/>
            <person name="Stajich J.E."/>
            <person name="Bonito G."/>
        </authorList>
    </citation>
    <scope>NUCLEOTIDE SEQUENCE</scope>
    <source>
        <strain evidence="6">NVP1</strain>
    </source>
</reference>
<comment type="caution">
    <text evidence="6">The sequence shown here is derived from an EMBL/GenBank/DDBJ whole genome shotgun (WGS) entry which is preliminary data.</text>
</comment>
<feature type="domain" description="3CxxC-type" evidence="5">
    <location>
        <begin position="87"/>
        <end position="190"/>
    </location>
</feature>
<evidence type="ECO:0000256" key="1">
    <source>
        <dbReference type="ARBA" id="ARBA00022723"/>
    </source>
</evidence>
<dbReference type="Proteomes" id="UP000696485">
    <property type="component" value="Unassembled WGS sequence"/>
</dbReference>
<sequence length="204" mass="23276">MHGLPQYFAHSMKQHLQYRWIHFTASSSAKAGSESSRGNNSRPQGPSAREEVEGDYLHDILLQHASYELTYDRSLVKSKMVRYSTRSTVGKFVCSTCTTRNPMMWVSGVVCTELWFCLGTNRCRTLLHSQKCKRCNQYAEPGVDRGNYVHKVVRALDRWKGLRKPERPFSRNYVRTGPHDSGRCHGCLKGVCNVNARESDGNDD</sequence>
<name>A0A9P5SCV2_9FUNG</name>
<dbReference type="InterPro" id="IPR027377">
    <property type="entry name" value="ZAR1/RTP1-5-like_Znf-3CxxC"/>
</dbReference>
<keyword evidence="7" id="KW-1185">Reference proteome</keyword>